<keyword evidence="7" id="KW-0539">Nucleus</keyword>
<dbReference type="PANTHER" id="PTHR31713">
    <property type="entry name" value="OS02G0177800 PROTEIN"/>
    <property type="match status" value="1"/>
</dbReference>
<dbReference type="InterPro" id="IPR012416">
    <property type="entry name" value="CBP60"/>
</dbReference>
<evidence type="ECO:0000256" key="7">
    <source>
        <dbReference type="ARBA" id="ARBA00023242"/>
    </source>
</evidence>
<feature type="domain" description="Calmodulin binding protein central" evidence="9">
    <location>
        <begin position="256"/>
        <end position="321"/>
    </location>
</feature>
<evidence type="ECO:0000313" key="11">
    <source>
        <dbReference type="EMBL" id="GFY90520.1"/>
    </source>
</evidence>
<dbReference type="GO" id="GO:0080142">
    <property type="term" value="P:regulation of salicylic acid biosynthetic process"/>
    <property type="evidence" value="ECO:0007669"/>
    <property type="project" value="TreeGrafter"/>
</dbReference>
<dbReference type="GO" id="GO:0043565">
    <property type="term" value="F:sequence-specific DNA binding"/>
    <property type="evidence" value="ECO:0007669"/>
    <property type="project" value="TreeGrafter"/>
</dbReference>
<keyword evidence="4" id="KW-0238">DNA-binding</keyword>
<keyword evidence="5" id="KW-0010">Activator</keyword>
<evidence type="ECO:0000259" key="9">
    <source>
        <dbReference type="Pfam" id="PF20451"/>
    </source>
</evidence>
<gene>
    <name evidence="11" type="ORF">Acr_07g0007170</name>
</gene>
<keyword evidence="6" id="KW-0804">Transcription</keyword>
<organism evidence="11 12">
    <name type="scientific">Actinidia rufa</name>
    <dbReference type="NCBI Taxonomy" id="165716"/>
    <lineage>
        <taxon>Eukaryota</taxon>
        <taxon>Viridiplantae</taxon>
        <taxon>Streptophyta</taxon>
        <taxon>Embryophyta</taxon>
        <taxon>Tracheophyta</taxon>
        <taxon>Spermatophyta</taxon>
        <taxon>Magnoliopsida</taxon>
        <taxon>eudicotyledons</taxon>
        <taxon>Gunneridae</taxon>
        <taxon>Pentapetalae</taxon>
        <taxon>asterids</taxon>
        <taxon>Ericales</taxon>
        <taxon>Actinidiaceae</taxon>
        <taxon>Actinidia</taxon>
    </lineage>
</organism>
<dbReference type="InterPro" id="IPR046829">
    <property type="entry name" value="Calmod_bind_C"/>
</dbReference>
<evidence type="ECO:0000259" key="8">
    <source>
        <dbReference type="Pfam" id="PF07887"/>
    </source>
</evidence>
<dbReference type="OrthoDB" id="748178at2759"/>
<comment type="subcellular location">
    <subcellularLocation>
        <location evidence="1">Nucleus</location>
    </subcellularLocation>
</comment>
<evidence type="ECO:0000256" key="1">
    <source>
        <dbReference type="ARBA" id="ARBA00004123"/>
    </source>
</evidence>
<evidence type="ECO:0000313" key="12">
    <source>
        <dbReference type="Proteomes" id="UP000585474"/>
    </source>
</evidence>
<dbReference type="PANTHER" id="PTHR31713:SF43">
    <property type="entry name" value="CALMODULIN-BINDING PROTEIN 60 G"/>
    <property type="match status" value="1"/>
</dbReference>
<evidence type="ECO:0000256" key="4">
    <source>
        <dbReference type="ARBA" id="ARBA00023125"/>
    </source>
</evidence>
<name>A0A7J0EVX1_9ERIC</name>
<evidence type="ECO:0000256" key="6">
    <source>
        <dbReference type="ARBA" id="ARBA00023163"/>
    </source>
</evidence>
<evidence type="ECO:0000259" key="10">
    <source>
        <dbReference type="Pfam" id="PF20452"/>
    </source>
</evidence>
<comment type="caution">
    <text evidence="11">The sequence shown here is derived from an EMBL/GenBank/DDBJ whole genome shotgun (WGS) entry which is preliminary data.</text>
</comment>
<dbReference type="GO" id="GO:0005634">
    <property type="term" value="C:nucleus"/>
    <property type="evidence" value="ECO:0007669"/>
    <property type="project" value="UniProtKB-SubCell"/>
</dbReference>
<dbReference type="EMBL" id="BJWL01000007">
    <property type="protein sequence ID" value="GFY90520.1"/>
    <property type="molecule type" value="Genomic_DNA"/>
</dbReference>
<feature type="domain" description="Calmodulin binding protein-like N-terminal" evidence="8">
    <location>
        <begin position="113"/>
        <end position="243"/>
    </location>
</feature>
<keyword evidence="12" id="KW-1185">Reference proteome</keyword>
<dbReference type="Pfam" id="PF20452">
    <property type="entry name" value="Calmod_bind_C"/>
    <property type="match status" value="1"/>
</dbReference>
<keyword evidence="3" id="KW-0805">Transcription regulation</keyword>
<proteinExistence type="inferred from homology"/>
<comment type="similarity">
    <text evidence="2">Belongs to the plant ACBP60 protein family.</text>
</comment>
<dbReference type="GO" id="GO:0005516">
    <property type="term" value="F:calmodulin binding"/>
    <property type="evidence" value="ECO:0007669"/>
    <property type="project" value="InterPro"/>
</dbReference>
<dbReference type="AlphaFoldDB" id="A0A7J0EVX1"/>
<dbReference type="Pfam" id="PF20451">
    <property type="entry name" value="Calmod_bind_M"/>
    <property type="match status" value="1"/>
</dbReference>
<dbReference type="Proteomes" id="UP000585474">
    <property type="component" value="Unassembled WGS sequence"/>
</dbReference>
<evidence type="ECO:0000256" key="3">
    <source>
        <dbReference type="ARBA" id="ARBA00023015"/>
    </source>
</evidence>
<protein>
    <submittedName>
        <fullName evidence="11">Calmodulin binding protein-like protein</fullName>
    </submittedName>
</protein>
<dbReference type="InterPro" id="IPR046830">
    <property type="entry name" value="Calmod_bind_M"/>
</dbReference>
<dbReference type="Pfam" id="PF07887">
    <property type="entry name" value="Calmodulin_bind"/>
    <property type="match status" value="1"/>
</dbReference>
<accession>A0A7J0EVX1</accession>
<feature type="domain" description="Calmodulin binding protein C-terminal" evidence="10">
    <location>
        <begin position="326"/>
        <end position="388"/>
    </location>
</feature>
<evidence type="ECO:0000256" key="5">
    <source>
        <dbReference type="ARBA" id="ARBA00023159"/>
    </source>
</evidence>
<reference evidence="11 12" key="1">
    <citation type="submission" date="2019-07" db="EMBL/GenBank/DDBJ databases">
        <title>De Novo Assembly of kiwifruit Actinidia rufa.</title>
        <authorList>
            <person name="Sugita-Konishi S."/>
            <person name="Sato K."/>
            <person name="Mori E."/>
            <person name="Abe Y."/>
            <person name="Kisaki G."/>
            <person name="Hamano K."/>
            <person name="Suezawa K."/>
            <person name="Otani M."/>
            <person name="Fukuda T."/>
            <person name="Manabe T."/>
            <person name="Gomi K."/>
            <person name="Tabuchi M."/>
            <person name="Akimitsu K."/>
            <person name="Kataoka I."/>
        </authorList>
    </citation>
    <scope>NUCLEOTIDE SEQUENCE [LARGE SCALE GENOMIC DNA]</scope>
    <source>
        <strain evidence="12">cv. Fuchu</strain>
    </source>
</reference>
<dbReference type="GO" id="GO:0003700">
    <property type="term" value="F:DNA-binding transcription factor activity"/>
    <property type="evidence" value="ECO:0007669"/>
    <property type="project" value="TreeGrafter"/>
</dbReference>
<evidence type="ECO:0000256" key="2">
    <source>
        <dbReference type="ARBA" id="ARBA00007214"/>
    </source>
</evidence>
<sequence>MVTKRFFGDDEDAVPNREPKRRVTFATIAKDVMEGLSAHKFVTIFEPLLRSVVREEIERAVQPLNRRYKSVDLPKSIKLAVPDHQLINPSRLKHELGNCILSISCPLLFSQAARVESEDSKPIKIVIIDAISQKIVSSGPLSSIKIEILALDGDFGTDDQEGWSESDFCLNVVRQREGKRPLVIGDLETTLKDGVGYVGDVSFTDNSSWTRSRKFRLGARNVSTSTEVRIREARSEAFVVKDHRGESYKKHHPPNLDDEVWRLERISKGGTSHTRLASRGIITVKDFLKLHSIDPTSLREVLGGGISNKIWDTIIEHANECVLDDKRYLYYKDAQKVVLLFNSIFKVVEVIFDGQSYYSLDNLSPLQMGLVESLKRHAYKNLNDLVPYDPPSAVGPSILSSSLLADPYSSSISDLPNVNFSGIHQDQLEMQLAPNHMTVTPSPLYTYNVQDGSHPEVSVAQLCHPVQVFAPPTLRNGFMAPDYISGPYVGETSWAASGSLGPVMQIGHLSAGDNSQVGISTWPGNVGIVSPNFGIHISRNGKPKARWCMIRAAMKLGLSVRRDAAAKRNCKSFIPADFLDWSF</sequence>
<dbReference type="InterPro" id="IPR046831">
    <property type="entry name" value="Calmodulin_bind_N"/>
</dbReference>